<evidence type="ECO:0000256" key="2">
    <source>
        <dbReference type="SAM" id="SignalP"/>
    </source>
</evidence>
<sequence>MRRRRLLALGLGVALGARRAHAQAFMPNLAFNWTFSDLDAQLDWLPDDYPNTTARDFAWTTGGREAGAGAGSWHSASAVPVAAQENSIGANAPFGPAVPALHFRFLGTALYIYGAAHGANGTWAPQTLTLGVDQQETDVREPTGPLVASRDDLPWGYHVCSLFLNYGNLTVERVVVTTGMKTKAPSLDRVSVQTQYALLGDNATVNPFFQLTGRWNVSRGLGGSATAPALPYPHITSSNNNSYLQFNIPHNTSYLVVNGTAGPDNGIMFYLWNVSPPLVEQVSGFSAYNAWAAPNVMYAMTLDPGVVYNLTLGPFTSTNKTGNAFALHSVAFYSALSDYKPSTAGATATGIGLGSLALAAAVAGASYWRGRRRGRGALRM</sequence>
<dbReference type="GeneID" id="95982398"/>
<evidence type="ECO:0000313" key="3">
    <source>
        <dbReference type="EMBL" id="KAL1413581.1"/>
    </source>
</evidence>
<keyword evidence="1" id="KW-0472">Membrane</keyword>
<dbReference type="EMBL" id="JBBXJM010000001">
    <property type="protein sequence ID" value="KAL1413581.1"/>
    <property type="molecule type" value="Genomic_DNA"/>
</dbReference>
<protein>
    <submittedName>
        <fullName evidence="3">Uncharacterized protein</fullName>
    </submittedName>
</protein>
<feature type="transmembrane region" description="Helical" evidence="1">
    <location>
        <begin position="350"/>
        <end position="370"/>
    </location>
</feature>
<evidence type="ECO:0000256" key="1">
    <source>
        <dbReference type="SAM" id="Phobius"/>
    </source>
</evidence>
<comment type="caution">
    <text evidence="3">The sequence shown here is derived from an EMBL/GenBank/DDBJ whole genome shotgun (WGS) entry which is preliminary data.</text>
</comment>
<name>A0ABR3QGU1_9TREE</name>
<proteinExistence type="predicted"/>
<evidence type="ECO:0000313" key="4">
    <source>
        <dbReference type="Proteomes" id="UP001565368"/>
    </source>
</evidence>
<keyword evidence="1" id="KW-0812">Transmembrane</keyword>
<keyword evidence="2" id="KW-0732">Signal</keyword>
<reference evidence="3 4" key="1">
    <citation type="submission" date="2023-08" db="EMBL/GenBank/DDBJ databases">
        <title>Annotated Genome Sequence of Vanrija albida AlHP1.</title>
        <authorList>
            <person name="Herzog R."/>
        </authorList>
    </citation>
    <scope>NUCLEOTIDE SEQUENCE [LARGE SCALE GENOMIC DNA]</scope>
    <source>
        <strain evidence="3 4">AlHP1</strain>
    </source>
</reference>
<feature type="signal peptide" evidence="2">
    <location>
        <begin position="1"/>
        <end position="22"/>
    </location>
</feature>
<keyword evidence="4" id="KW-1185">Reference proteome</keyword>
<organism evidence="3 4">
    <name type="scientific">Vanrija albida</name>
    <dbReference type="NCBI Taxonomy" id="181172"/>
    <lineage>
        <taxon>Eukaryota</taxon>
        <taxon>Fungi</taxon>
        <taxon>Dikarya</taxon>
        <taxon>Basidiomycota</taxon>
        <taxon>Agaricomycotina</taxon>
        <taxon>Tremellomycetes</taxon>
        <taxon>Trichosporonales</taxon>
        <taxon>Trichosporonaceae</taxon>
        <taxon>Vanrija</taxon>
    </lineage>
</organism>
<gene>
    <name evidence="3" type="ORF">Q8F55_001355</name>
</gene>
<dbReference type="RefSeq" id="XP_069213525.1">
    <property type="nucleotide sequence ID" value="XM_069349981.1"/>
</dbReference>
<dbReference type="Proteomes" id="UP001565368">
    <property type="component" value="Unassembled WGS sequence"/>
</dbReference>
<keyword evidence="1" id="KW-1133">Transmembrane helix</keyword>
<accession>A0ABR3QGU1</accession>
<feature type="chain" id="PRO_5046069022" evidence="2">
    <location>
        <begin position="23"/>
        <end position="380"/>
    </location>
</feature>